<gene>
    <name evidence="2" type="ORF">BJ989_001433</name>
</gene>
<keyword evidence="1" id="KW-1133">Transmembrane helix</keyword>
<dbReference type="EMBL" id="JACCAC010000001">
    <property type="protein sequence ID" value="NYG55129.1"/>
    <property type="molecule type" value="Genomic_DNA"/>
</dbReference>
<protein>
    <submittedName>
        <fullName evidence="2">Flp pilus assembly pilin Flp</fullName>
    </submittedName>
</protein>
<comment type="caution">
    <text evidence="2">The sequence shown here is derived from an EMBL/GenBank/DDBJ whole genome shotgun (WGS) entry which is preliminary data.</text>
</comment>
<keyword evidence="1" id="KW-0472">Membrane</keyword>
<evidence type="ECO:0000256" key="1">
    <source>
        <dbReference type="SAM" id="Phobius"/>
    </source>
</evidence>
<proteinExistence type="predicted"/>
<dbReference type="RefSeq" id="WP_179517625.1">
    <property type="nucleotide sequence ID" value="NZ_JACCAC010000001.1"/>
</dbReference>
<dbReference type="AlphaFoldDB" id="A0A7Y9RTN7"/>
<feature type="transmembrane region" description="Helical" evidence="1">
    <location>
        <begin position="29"/>
        <end position="50"/>
    </location>
</feature>
<dbReference type="Proteomes" id="UP000544110">
    <property type="component" value="Unassembled WGS sequence"/>
</dbReference>
<evidence type="ECO:0000313" key="3">
    <source>
        <dbReference type="Proteomes" id="UP000544110"/>
    </source>
</evidence>
<sequence>MLHSLQLLTLFLGARLDRARDDERGASAVEWVIITALLVGIAAAVGAILLNTIEDGANSIDLGI</sequence>
<keyword evidence="3" id="KW-1185">Reference proteome</keyword>
<organism evidence="2 3">
    <name type="scientific">Nocardioides perillae</name>
    <dbReference type="NCBI Taxonomy" id="1119534"/>
    <lineage>
        <taxon>Bacteria</taxon>
        <taxon>Bacillati</taxon>
        <taxon>Actinomycetota</taxon>
        <taxon>Actinomycetes</taxon>
        <taxon>Propionibacteriales</taxon>
        <taxon>Nocardioidaceae</taxon>
        <taxon>Nocardioides</taxon>
    </lineage>
</organism>
<evidence type="ECO:0000313" key="2">
    <source>
        <dbReference type="EMBL" id="NYG55129.1"/>
    </source>
</evidence>
<accession>A0A7Y9RTN7</accession>
<name>A0A7Y9RTN7_9ACTN</name>
<keyword evidence="1" id="KW-0812">Transmembrane</keyword>
<reference evidence="2 3" key="1">
    <citation type="submission" date="2020-07" db="EMBL/GenBank/DDBJ databases">
        <title>Sequencing the genomes of 1000 actinobacteria strains.</title>
        <authorList>
            <person name="Klenk H.-P."/>
        </authorList>
    </citation>
    <scope>NUCLEOTIDE SEQUENCE [LARGE SCALE GENOMIC DNA]</scope>
    <source>
        <strain evidence="2 3">DSM 24552</strain>
    </source>
</reference>